<dbReference type="Gene3D" id="3.40.50.12170">
    <property type="entry name" value="Uncharacterised protein PF07075, DUF1343"/>
    <property type="match status" value="1"/>
</dbReference>
<dbReference type="InterPro" id="IPR008302">
    <property type="entry name" value="NamZ"/>
</dbReference>
<sequence length="422" mass="45641">MRRRGMLAAAGAVVLGSAGAPAGAAPGGKRAVRVRTGMDLLAGEEWARLRGETVGVVSNLTAVDREYRHLVDRMHAAGVRIGGIFGPEHGFRGAAPVGGGAARSTDARTGLPVFDGYLATPEDWARLFAEAGVRTVVFDMQDVGARFYTYIWTLYESMAGAAAGGLRYVVLDRPNPIGGRASGPVLDPAFASSVGRKEIVLRHGMTVGELARFFQGEWLPRVRLEVVACEGWHGGLFARDTDVPWVMPSPNMPTPETALVYPGTCLFEGVTSLSEGRGTTRPFELAGAPGLDFRWRDRLAGHDLPGAEFREAYFEPRVGKFEKQLCAGVEVRVSDPAVFDPIRTAVAMLYEARRYPGFAWRDDGAGARRPFFVDLLAGGSRLRTMLDAGATVADVAGAWQPETAAFEKRRRPYLLYRRPAGE</sequence>
<keyword evidence="1" id="KW-0732">Signal</keyword>
<feature type="signal peptide" evidence="1">
    <location>
        <begin position="1"/>
        <end position="24"/>
    </location>
</feature>
<reference evidence="4" key="1">
    <citation type="submission" date="2021-01" db="EMBL/GenBank/DDBJ databases">
        <title>Whole genome shotgun sequence of Actinoplanes capillaceus NBRC 16408.</title>
        <authorList>
            <person name="Komaki H."/>
            <person name="Tamura T."/>
        </authorList>
    </citation>
    <scope>NUCLEOTIDE SEQUENCE [LARGE SCALE GENOMIC DNA]</scope>
    <source>
        <strain evidence="4">NBRC 16408</strain>
    </source>
</reference>
<dbReference type="InterPro" id="IPR048503">
    <property type="entry name" value="NamZ_C"/>
</dbReference>
<gene>
    <name evidence="4" type="ORF">Aca07nite_10170</name>
</gene>
<feature type="domain" description="Peptidoglycan beta-N-acetylmuramidase NamZ C-terminal" evidence="3">
    <location>
        <begin position="259"/>
        <end position="416"/>
    </location>
</feature>
<evidence type="ECO:0000259" key="2">
    <source>
        <dbReference type="Pfam" id="PF07075"/>
    </source>
</evidence>
<dbReference type="PANTHER" id="PTHR42915">
    <property type="entry name" value="HYPOTHETICAL 460 KDA PROTEIN IN FEUA-SIGW INTERGENIC REGION [PRECURSOR]"/>
    <property type="match status" value="1"/>
</dbReference>
<dbReference type="Pfam" id="PF07075">
    <property type="entry name" value="NamZ_N"/>
    <property type="match status" value="1"/>
</dbReference>
<dbReference type="EMBL" id="BOMF01000015">
    <property type="protein sequence ID" value="GID43742.1"/>
    <property type="molecule type" value="Genomic_DNA"/>
</dbReference>
<evidence type="ECO:0000256" key="1">
    <source>
        <dbReference type="SAM" id="SignalP"/>
    </source>
</evidence>
<evidence type="ECO:0008006" key="5">
    <source>
        <dbReference type="Google" id="ProtNLM"/>
    </source>
</evidence>
<dbReference type="PANTHER" id="PTHR42915:SF1">
    <property type="entry name" value="PEPTIDOGLYCAN BETA-N-ACETYLMURAMIDASE NAMZ"/>
    <property type="match status" value="1"/>
</dbReference>
<dbReference type="Gene3D" id="3.90.1150.140">
    <property type="match status" value="1"/>
</dbReference>
<protein>
    <recommendedName>
        <fullName evidence="5">DUF1343 domain-containing protein</fullName>
    </recommendedName>
</protein>
<dbReference type="PIRSF" id="PIRSF016719">
    <property type="entry name" value="UCP016719"/>
    <property type="match status" value="1"/>
</dbReference>
<name>A0ABQ3WCI8_9ACTN</name>
<proteinExistence type="predicted"/>
<dbReference type="Pfam" id="PF20732">
    <property type="entry name" value="NamZ_C"/>
    <property type="match status" value="1"/>
</dbReference>
<feature type="chain" id="PRO_5046657232" description="DUF1343 domain-containing protein" evidence="1">
    <location>
        <begin position="25"/>
        <end position="422"/>
    </location>
</feature>
<dbReference type="InterPro" id="IPR048502">
    <property type="entry name" value="NamZ_N"/>
</dbReference>
<feature type="domain" description="Peptidoglycan beta-N-acetylmuramidase NamZ N-terminal" evidence="2">
    <location>
        <begin position="54"/>
        <end position="255"/>
    </location>
</feature>
<accession>A0ABQ3WCI8</accession>
<evidence type="ECO:0000259" key="3">
    <source>
        <dbReference type="Pfam" id="PF20732"/>
    </source>
</evidence>
<organism evidence="4">
    <name type="scientific">Actinoplanes campanulatus</name>
    <dbReference type="NCBI Taxonomy" id="113559"/>
    <lineage>
        <taxon>Bacteria</taxon>
        <taxon>Bacillati</taxon>
        <taxon>Actinomycetota</taxon>
        <taxon>Actinomycetes</taxon>
        <taxon>Micromonosporales</taxon>
        <taxon>Micromonosporaceae</taxon>
        <taxon>Actinoplanes</taxon>
    </lineage>
</organism>
<dbReference type="RefSeq" id="WP_239140055.1">
    <property type="nucleotide sequence ID" value="NZ_BAAAGQ010000002.1"/>
</dbReference>
<evidence type="ECO:0000313" key="4">
    <source>
        <dbReference type="EMBL" id="GID43742.1"/>
    </source>
</evidence>
<comment type="caution">
    <text evidence="4">The sequence shown here is derived from an EMBL/GenBank/DDBJ whole genome shotgun (WGS) entry which is preliminary data.</text>
</comment>